<comment type="caution">
    <text evidence="2">The sequence shown here is derived from an EMBL/GenBank/DDBJ whole genome shotgun (WGS) entry which is preliminary data.</text>
</comment>
<proteinExistence type="predicted"/>
<gene>
    <name evidence="2" type="ORF">AMECASPLE_039608</name>
</gene>
<reference evidence="2 3" key="1">
    <citation type="submission" date="2021-06" db="EMBL/GenBank/DDBJ databases">
        <authorList>
            <person name="Palmer J.M."/>
        </authorList>
    </citation>
    <scope>NUCLEOTIDE SEQUENCE [LARGE SCALE GENOMIC DNA]</scope>
    <source>
        <strain evidence="2 3">AS_MEX2019</strain>
        <tissue evidence="2">Muscle</tissue>
    </source>
</reference>
<dbReference type="EMBL" id="JAHRIP010018037">
    <property type="protein sequence ID" value="MEQ2286177.1"/>
    <property type="molecule type" value="Genomic_DNA"/>
</dbReference>
<dbReference type="Proteomes" id="UP001469553">
    <property type="component" value="Unassembled WGS sequence"/>
</dbReference>
<evidence type="ECO:0000256" key="1">
    <source>
        <dbReference type="SAM" id="SignalP"/>
    </source>
</evidence>
<organism evidence="2 3">
    <name type="scientific">Ameca splendens</name>
    <dbReference type="NCBI Taxonomy" id="208324"/>
    <lineage>
        <taxon>Eukaryota</taxon>
        <taxon>Metazoa</taxon>
        <taxon>Chordata</taxon>
        <taxon>Craniata</taxon>
        <taxon>Vertebrata</taxon>
        <taxon>Euteleostomi</taxon>
        <taxon>Actinopterygii</taxon>
        <taxon>Neopterygii</taxon>
        <taxon>Teleostei</taxon>
        <taxon>Neoteleostei</taxon>
        <taxon>Acanthomorphata</taxon>
        <taxon>Ovalentaria</taxon>
        <taxon>Atherinomorphae</taxon>
        <taxon>Cyprinodontiformes</taxon>
        <taxon>Goodeidae</taxon>
        <taxon>Ameca</taxon>
    </lineage>
</organism>
<keyword evidence="3" id="KW-1185">Reference proteome</keyword>
<feature type="chain" id="PRO_5046317743" description="Secreted protein" evidence="1">
    <location>
        <begin position="32"/>
        <end position="153"/>
    </location>
</feature>
<sequence>MKAFILQLNQGWRYAFIRTVISILLVTAGPASETELPVCLYMFPHYRQHGNQLLNQVTHITVRTQRLQLEKSSIACKQSGRVSPRTTVRGWDYFGPLYFSAMVFKKRDRQLFQRVIFKGKNTSDYIIRPKQLSDNPVIVIPPFLIIIFQAINE</sequence>
<evidence type="ECO:0000313" key="2">
    <source>
        <dbReference type="EMBL" id="MEQ2286177.1"/>
    </source>
</evidence>
<accession>A0ABV0XXF7</accession>
<feature type="signal peptide" evidence="1">
    <location>
        <begin position="1"/>
        <end position="31"/>
    </location>
</feature>
<evidence type="ECO:0008006" key="4">
    <source>
        <dbReference type="Google" id="ProtNLM"/>
    </source>
</evidence>
<protein>
    <recommendedName>
        <fullName evidence="4">Secreted protein</fullName>
    </recommendedName>
</protein>
<evidence type="ECO:0000313" key="3">
    <source>
        <dbReference type="Proteomes" id="UP001469553"/>
    </source>
</evidence>
<name>A0ABV0XXF7_9TELE</name>
<keyword evidence="1" id="KW-0732">Signal</keyword>